<evidence type="ECO:0000256" key="5">
    <source>
        <dbReference type="ARBA" id="ARBA00023136"/>
    </source>
</evidence>
<dbReference type="EMBL" id="PVTE01000001">
    <property type="protein sequence ID" value="PRY47053.1"/>
    <property type="molecule type" value="Genomic_DNA"/>
</dbReference>
<dbReference type="PROSITE" id="PS51257">
    <property type="entry name" value="PROKAR_LIPOPROTEIN"/>
    <property type="match status" value="1"/>
</dbReference>
<proteinExistence type="predicted"/>
<gene>
    <name evidence="9" type="ORF">CLV58_101117</name>
</gene>
<feature type="domain" description="ABC3 transporter permease C-terminal" evidence="7">
    <location>
        <begin position="689"/>
        <end position="801"/>
    </location>
</feature>
<dbReference type="PANTHER" id="PTHR30572:SF18">
    <property type="entry name" value="ABC-TYPE MACROLIDE FAMILY EXPORT SYSTEM PERMEASE COMPONENT 2"/>
    <property type="match status" value="1"/>
</dbReference>
<feature type="transmembrane region" description="Helical" evidence="6">
    <location>
        <begin position="436"/>
        <end position="458"/>
    </location>
</feature>
<evidence type="ECO:0000256" key="1">
    <source>
        <dbReference type="ARBA" id="ARBA00004651"/>
    </source>
</evidence>
<evidence type="ECO:0000256" key="4">
    <source>
        <dbReference type="ARBA" id="ARBA00022989"/>
    </source>
</evidence>
<feature type="transmembrane region" description="Helical" evidence="6">
    <location>
        <begin position="21"/>
        <end position="42"/>
    </location>
</feature>
<feature type="transmembrane region" description="Helical" evidence="6">
    <location>
        <begin position="685"/>
        <end position="708"/>
    </location>
</feature>
<feature type="transmembrane region" description="Helical" evidence="6">
    <location>
        <begin position="344"/>
        <end position="371"/>
    </location>
</feature>
<keyword evidence="3 6" id="KW-0812">Transmembrane</keyword>
<feature type="transmembrane region" description="Helical" evidence="6">
    <location>
        <begin position="729"/>
        <end position="753"/>
    </location>
</feature>
<keyword evidence="4 6" id="KW-1133">Transmembrane helix</keyword>
<feature type="transmembrane region" description="Helical" evidence="6">
    <location>
        <begin position="773"/>
        <end position="794"/>
    </location>
</feature>
<evidence type="ECO:0000313" key="9">
    <source>
        <dbReference type="EMBL" id="PRY47053.1"/>
    </source>
</evidence>
<comment type="subcellular location">
    <subcellularLocation>
        <location evidence="1">Cell membrane</location>
        <topology evidence="1">Multi-pass membrane protein</topology>
    </subcellularLocation>
</comment>
<keyword evidence="10" id="KW-1185">Reference proteome</keyword>
<dbReference type="InterPro" id="IPR050250">
    <property type="entry name" value="Macrolide_Exporter_MacB"/>
</dbReference>
<feature type="transmembrane region" description="Helical" evidence="6">
    <location>
        <begin position="391"/>
        <end position="416"/>
    </location>
</feature>
<evidence type="ECO:0000313" key="10">
    <source>
        <dbReference type="Proteomes" id="UP000238375"/>
    </source>
</evidence>
<dbReference type="InterPro" id="IPR003838">
    <property type="entry name" value="ABC3_permease_C"/>
</dbReference>
<feature type="domain" description="ABC3 transporter permease C-terminal" evidence="7">
    <location>
        <begin position="303"/>
        <end position="415"/>
    </location>
</feature>
<feature type="transmembrane region" description="Helical" evidence="6">
    <location>
        <begin position="297"/>
        <end position="317"/>
    </location>
</feature>
<dbReference type="Proteomes" id="UP000238375">
    <property type="component" value="Unassembled WGS sequence"/>
</dbReference>
<dbReference type="Pfam" id="PF12704">
    <property type="entry name" value="MacB_PCD"/>
    <property type="match status" value="1"/>
</dbReference>
<keyword evidence="2" id="KW-1003">Cell membrane</keyword>
<dbReference type="OrthoDB" id="5933722at2"/>
<dbReference type="GO" id="GO:0022857">
    <property type="term" value="F:transmembrane transporter activity"/>
    <property type="evidence" value="ECO:0007669"/>
    <property type="project" value="TreeGrafter"/>
</dbReference>
<evidence type="ECO:0000256" key="2">
    <source>
        <dbReference type="ARBA" id="ARBA00022475"/>
    </source>
</evidence>
<sequence>MIRTTGFRYALGTLRRHPAYVALNTVSLALAIGCCLLLFWYIRFHLSVDRYHRQADRVVRLVTELHMSGLSYSSGIPTPVGPALRQDMPWLTAVAMVVGQEYRLIQVESRAGQLHAGQLRAGQLTNKFTEARTMAYVEPDYFRILDYSWLVGSPDSSLRQPFAAVVTRRLARKYFGTANPIGRHLCMNNRLELTITGLLADLPDNTDQPYELFVSYKTLDFYAHNGTALDQWAGISSPTQCWVLLPTAESVTRLAQQLVPFHRKRHPASLDTYQYRVLPLTAQHTAPNYYTGIPGDVLLVLAVIGGLLLLTACVNFINMATAQALRRGREIGVRRVIGATRRRVFWQFLIETVLITSLAAGLAIVLAYSFLPVLRQWTQTPVPFRLDLIDWGFLLGLVVLVTWLAGTYPGLVLAGFKPVLVLNGQATQQQIQGLPLRRLLIIGQLAINMAFVTAVLVMNRQLSFWLQADSGFYIDQRVTLPVYQNGNQNLARFRQELLQIDGVEAVSYSSKPPIGGTINTYPIRFADRPTVEPYQMVTMVADSAYVPFFGIKLLAGRQLPDCDTVSGFLLNATAVRMLGFSSPEQVIGKLLTIPYRDTLTRPIVGVVGDWWQEGFKKPVLPTVLSTNQNSFSNCHLRLATGRKAAIMARVQAVWERYFPDNIYGEVHLDEVMTNFYAEEAEQLRFVQLAAGVAIAIGTVGLLGLVIFLTSRRTREIAIRKAVGASEGAIVWLFLREFAYLLVVAFGLATPLVWWLMNQWLSRYETHIAFTPDLLGMGLLLVTVTTLLTVLVHTLRAARTNPARALRTD</sequence>
<organism evidence="9 10">
    <name type="scientific">Spirosoma oryzae</name>
    <dbReference type="NCBI Taxonomy" id="1469603"/>
    <lineage>
        <taxon>Bacteria</taxon>
        <taxon>Pseudomonadati</taxon>
        <taxon>Bacteroidota</taxon>
        <taxon>Cytophagia</taxon>
        <taxon>Cytophagales</taxon>
        <taxon>Cytophagaceae</taxon>
        <taxon>Spirosoma</taxon>
    </lineage>
</organism>
<comment type="caution">
    <text evidence="9">The sequence shown here is derived from an EMBL/GenBank/DDBJ whole genome shotgun (WGS) entry which is preliminary data.</text>
</comment>
<dbReference type="AlphaFoldDB" id="A0A2T0TN24"/>
<dbReference type="RefSeq" id="WP_106135815.1">
    <property type="nucleotide sequence ID" value="NZ_PVTE01000001.1"/>
</dbReference>
<evidence type="ECO:0000256" key="6">
    <source>
        <dbReference type="SAM" id="Phobius"/>
    </source>
</evidence>
<name>A0A2T0TN24_9BACT</name>
<dbReference type="GO" id="GO:0005886">
    <property type="term" value="C:plasma membrane"/>
    <property type="evidence" value="ECO:0007669"/>
    <property type="project" value="UniProtKB-SubCell"/>
</dbReference>
<feature type="domain" description="MacB-like periplasmic core" evidence="8">
    <location>
        <begin position="22"/>
        <end position="258"/>
    </location>
</feature>
<dbReference type="Pfam" id="PF02687">
    <property type="entry name" value="FtsX"/>
    <property type="match status" value="2"/>
</dbReference>
<reference evidence="9 10" key="1">
    <citation type="submission" date="2018-03" db="EMBL/GenBank/DDBJ databases">
        <title>Genomic Encyclopedia of Archaeal and Bacterial Type Strains, Phase II (KMG-II): from individual species to whole genera.</title>
        <authorList>
            <person name="Goeker M."/>
        </authorList>
    </citation>
    <scope>NUCLEOTIDE SEQUENCE [LARGE SCALE GENOMIC DNA]</scope>
    <source>
        <strain evidence="9 10">DSM 28354</strain>
    </source>
</reference>
<protein>
    <submittedName>
        <fullName evidence="9">ABC-type antimicrobial peptide transport system permease subunit</fullName>
    </submittedName>
</protein>
<evidence type="ECO:0000259" key="7">
    <source>
        <dbReference type="Pfam" id="PF02687"/>
    </source>
</evidence>
<dbReference type="InterPro" id="IPR025857">
    <property type="entry name" value="MacB_PCD"/>
</dbReference>
<keyword evidence="5 6" id="KW-0472">Membrane</keyword>
<accession>A0A2T0TN24</accession>
<dbReference type="PANTHER" id="PTHR30572">
    <property type="entry name" value="MEMBRANE COMPONENT OF TRANSPORTER-RELATED"/>
    <property type="match status" value="1"/>
</dbReference>
<evidence type="ECO:0000259" key="8">
    <source>
        <dbReference type="Pfam" id="PF12704"/>
    </source>
</evidence>
<evidence type="ECO:0000256" key="3">
    <source>
        <dbReference type="ARBA" id="ARBA00022692"/>
    </source>
</evidence>